<dbReference type="GO" id="GO:0016706">
    <property type="term" value="F:2-oxoglutarate-dependent dioxygenase activity"/>
    <property type="evidence" value="ECO:0007669"/>
    <property type="project" value="UniProtKB-ARBA"/>
</dbReference>
<keyword evidence="1" id="KW-0560">Oxidoreductase</keyword>
<keyword evidence="1" id="KW-0223">Dioxygenase</keyword>
<evidence type="ECO:0000313" key="2">
    <source>
        <dbReference type="Proteomes" id="UP000321805"/>
    </source>
</evidence>
<dbReference type="InterPro" id="IPR008775">
    <property type="entry name" value="Phytyl_CoA_dOase-like"/>
</dbReference>
<sequence>MVGAMREAWDQDGFVVLAGVVDGDAIAAYDRELQEVRDRLLVRAPGAGHPSLATRTDAPDAGPVDPYALSAAARAVLVPDRVVLALAELLGAAPLLVDAVGSEAGAPDPGPYRDPTYVSVSEPEALAGLVVALGPASVICHAGSHRLPAERFSGRYRHHNAERDGPQALADHRAGLAAALQEAGDAVQRRTVALEPGDVLLWRADLAHEAVEGRALVAHAIPEHAEPGWFAYRPQRAGRVAYGEAWLASQHYDLADAVEPVGPGPDTGAVEAAFAQHEEGRSGSAAARRRGGLVDSVRGLMGRRGR</sequence>
<dbReference type="OrthoDB" id="547161at2"/>
<keyword evidence="2" id="KW-1185">Reference proteome</keyword>
<dbReference type="Pfam" id="PF05721">
    <property type="entry name" value="PhyH"/>
    <property type="match status" value="1"/>
</dbReference>
<organism evidence="1 2">
    <name type="scientific">Baekduia soli</name>
    <dbReference type="NCBI Taxonomy" id="496014"/>
    <lineage>
        <taxon>Bacteria</taxon>
        <taxon>Bacillati</taxon>
        <taxon>Actinomycetota</taxon>
        <taxon>Thermoleophilia</taxon>
        <taxon>Solirubrobacterales</taxon>
        <taxon>Baekduiaceae</taxon>
        <taxon>Baekduia</taxon>
    </lineage>
</organism>
<protein>
    <submittedName>
        <fullName evidence="1">Phytanoyl-CoA dioxygenase family protein</fullName>
    </submittedName>
</protein>
<gene>
    <name evidence="1" type="ORF">FSW04_21430</name>
</gene>
<name>A0A5B8UA08_9ACTN</name>
<proteinExistence type="predicted"/>
<dbReference type="EMBL" id="CP042430">
    <property type="protein sequence ID" value="QEC49875.1"/>
    <property type="molecule type" value="Genomic_DNA"/>
</dbReference>
<dbReference type="KEGG" id="bsol:FSW04_21430"/>
<dbReference type="AlphaFoldDB" id="A0A5B8UA08"/>
<dbReference type="SUPFAM" id="SSF51197">
    <property type="entry name" value="Clavaminate synthase-like"/>
    <property type="match status" value="1"/>
</dbReference>
<evidence type="ECO:0000313" key="1">
    <source>
        <dbReference type="EMBL" id="QEC49875.1"/>
    </source>
</evidence>
<accession>A0A5B8UA08</accession>
<reference evidence="1 2" key="1">
    <citation type="journal article" date="2018" name="J. Microbiol.">
        <title>Baekduia soli gen. nov., sp. nov., a novel bacterium isolated from the soil of Baekdu Mountain and proposal of a novel family name, Baekduiaceae fam. nov.</title>
        <authorList>
            <person name="An D.S."/>
            <person name="Siddiqi M.Z."/>
            <person name="Kim K.H."/>
            <person name="Yu H.S."/>
            <person name="Im W.T."/>
        </authorList>
    </citation>
    <scope>NUCLEOTIDE SEQUENCE [LARGE SCALE GENOMIC DNA]</scope>
    <source>
        <strain evidence="1 2">BR7-21</strain>
    </source>
</reference>
<dbReference type="Proteomes" id="UP000321805">
    <property type="component" value="Chromosome"/>
</dbReference>
<dbReference type="Gene3D" id="2.60.120.620">
    <property type="entry name" value="q2cbj1_9rhob like domain"/>
    <property type="match status" value="1"/>
</dbReference>